<dbReference type="EMBL" id="MU826354">
    <property type="protein sequence ID" value="KAJ7380268.1"/>
    <property type="molecule type" value="Genomic_DNA"/>
</dbReference>
<dbReference type="AlphaFoldDB" id="A0A9W9ZEI8"/>
<feature type="compositionally biased region" description="Low complexity" evidence="1">
    <location>
        <begin position="1"/>
        <end position="14"/>
    </location>
</feature>
<feature type="region of interest" description="Disordered" evidence="1">
    <location>
        <begin position="1"/>
        <end position="50"/>
    </location>
</feature>
<dbReference type="Proteomes" id="UP001163046">
    <property type="component" value="Unassembled WGS sequence"/>
</dbReference>
<reference evidence="2" key="1">
    <citation type="submission" date="2023-01" db="EMBL/GenBank/DDBJ databases">
        <title>Genome assembly of the deep-sea coral Lophelia pertusa.</title>
        <authorList>
            <person name="Herrera S."/>
            <person name="Cordes E."/>
        </authorList>
    </citation>
    <scope>NUCLEOTIDE SEQUENCE</scope>
    <source>
        <strain evidence="2">USNM1676648</strain>
        <tissue evidence="2">Polyp</tissue>
    </source>
</reference>
<keyword evidence="3" id="KW-1185">Reference proteome</keyword>
<proteinExistence type="predicted"/>
<gene>
    <name evidence="2" type="ORF">OS493_010984</name>
</gene>
<accession>A0A9W9ZEI8</accession>
<dbReference type="OrthoDB" id="5990094at2759"/>
<evidence type="ECO:0000313" key="2">
    <source>
        <dbReference type="EMBL" id="KAJ7380268.1"/>
    </source>
</evidence>
<feature type="region of interest" description="Disordered" evidence="1">
    <location>
        <begin position="73"/>
        <end position="94"/>
    </location>
</feature>
<evidence type="ECO:0000256" key="1">
    <source>
        <dbReference type="SAM" id="MobiDB-lite"/>
    </source>
</evidence>
<sequence length="163" mass="18669">MADTSSDESASSTDSKADRDFVTANKDPQFLENQMPPYHRGRGTRKNQYDNRQDWKKDFVTCLTRTFCFTRGEESGEDLSPTQTKEREDNKWDRDLYADDKGQGEIYEELDSDEELGFTGHVCKELNLMPFDSVTDLQTDGHIPEIVVVPSAQFVREISNGKK</sequence>
<feature type="compositionally biased region" description="Basic and acidic residues" evidence="1">
    <location>
        <begin position="84"/>
        <end position="94"/>
    </location>
</feature>
<evidence type="ECO:0000313" key="3">
    <source>
        <dbReference type="Proteomes" id="UP001163046"/>
    </source>
</evidence>
<protein>
    <submittedName>
        <fullName evidence="2">Uncharacterized protein</fullName>
    </submittedName>
</protein>
<organism evidence="2 3">
    <name type="scientific">Desmophyllum pertusum</name>
    <dbReference type="NCBI Taxonomy" id="174260"/>
    <lineage>
        <taxon>Eukaryota</taxon>
        <taxon>Metazoa</taxon>
        <taxon>Cnidaria</taxon>
        <taxon>Anthozoa</taxon>
        <taxon>Hexacorallia</taxon>
        <taxon>Scleractinia</taxon>
        <taxon>Caryophylliina</taxon>
        <taxon>Caryophylliidae</taxon>
        <taxon>Desmophyllum</taxon>
    </lineage>
</organism>
<name>A0A9W9ZEI8_9CNID</name>
<comment type="caution">
    <text evidence="2">The sequence shown here is derived from an EMBL/GenBank/DDBJ whole genome shotgun (WGS) entry which is preliminary data.</text>
</comment>